<dbReference type="PANTHER" id="PTHR33993:SF10">
    <property type="entry name" value="CONSERVED PROTEIN"/>
    <property type="match status" value="1"/>
</dbReference>
<sequence>MPTRDTAWPAGTPCWIDYGAGDLAAAREFYAELLGWQYTGGDAEFGGYLNAEREGRRVAGLGPQMDEAGQPGWTTYFATDDADATVARIRDAGGTVLVEPMAIGPLGRMVVALDPQGSAFGLWEAGEHTGVQRFNEPGALVWNEAAVADPEAARAFYSAVFGFEWDAMEGMAPYATFRTGDRPLGGLGAAEPGLPTGWTVCFAVTSTDAAVATVESAGGTVLHPAEDTEFGRFAVVADRWGGAFSVMEVGQEN</sequence>
<organism evidence="2 3">
    <name type="scientific">Blastococcus saxobsidens</name>
    <dbReference type="NCBI Taxonomy" id="138336"/>
    <lineage>
        <taxon>Bacteria</taxon>
        <taxon>Bacillati</taxon>
        <taxon>Actinomycetota</taxon>
        <taxon>Actinomycetes</taxon>
        <taxon>Geodermatophilales</taxon>
        <taxon>Geodermatophilaceae</taxon>
        <taxon>Blastococcus</taxon>
    </lineage>
</organism>
<dbReference type="SUPFAM" id="SSF54593">
    <property type="entry name" value="Glyoxalase/Bleomycin resistance protein/Dihydroxybiphenyl dioxygenase"/>
    <property type="match status" value="2"/>
</dbReference>
<protein>
    <submittedName>
        <fullName evidence="2">VOC family protein</fullName>
    </submittedName>
</protein>
<dbReference type="Gene3D" id="3.10.180.10">
    <property type="entry name" value="2,3-Dihydroxybiphenyl 1,2-Dioxygenase, domain 1"/>
    <property type="match status" value="2"/>
</dbReference>
<evidence type="ECO:0000259" key="1">
    <source>
        <dbReference type="PROSITE" id="PS51819"/>
    </source>
</evidence>
<dbReference type="EMBL" id="JAAGWG010000001">
    <property type="protein sequence ID" value="NEK84346.1"/>
    <property type="molecule type" value="Genomic_DNA"/>
</dbReference>
<dbReference type="PROSITE" id="PS51819">
    <property type="entry name" value="VOC"/>
    <property type="match status" value="2"/>
</dbReference>
<dbReference type="Pfam" id="PF18029">
    <property type="entry name" value="Glyoxalase_6"/>
    <property type="match status" value="1"/>
</dbReference>
<feature type="domain" description="VOC" evidence="1">
    <location>
        <begin position="139"/>
        <end position="249"/>
    </location>
</feature>
<dbReference type="Pfam" id="PF00903">
    <property type="entry name" value="Glyoxalase"/>
    <property type="match status" value="1"/>
</dbReference>
<dbReference type="RefSeq" id="WP_163201762.1">
    <property type="nucleotide sequence ID" value="NZ_JAAGWG010000001.1"/>
</dbReference>
<evidence type="ECO:0000313" key="2">
    <source>
        <dbReference type="EMBL" id="NEK84346.1"/>
    </source>
</evidence>
<feature type="domain" description="VOC" evidence="1">
    <location>
        <begin position="12"/>
        <end position="125"/>
    </location>
</feature>
<gene>
    <name evidence="2" type="ORF">GCU60_00990</name>
</gene>
<proteinExistence type="predicted"/>
<dbReference type="InterPro" id="IPR029068">
    <property type="entry name" value="Glyas_Bleomycin-R_OHBP_Dase"/>
</dbReference>
<name>A0A6L9VWZ2_9ACTN</name>
<accession>A0A6L9VWZ2</accession>
<dbReference type="Proteomes" id="UP000479241">
    <property type="component" value="Unassembled WGS sequence"/>
</dbReference>
<dbReference type="CDD" id="cd07247">
    <property type="entry name" value="SgaA_N_like"/>
    <property type="match status" value="2"/>
</dbReference>
<dbReference type="AlphaFoldDB" id="A0A6L9VWZ2"/>
<comment type="caution">
    <text evidence="2">The sequence shown here is derived from an EMBL/GenBank/DDBJ whole genome shotgun (WGS) entry which is preliminary data.</text>
</comment>
<dbReference type="InterPro" id="IPR037523">
    <property type="entry name" value="VOC_core"/>
</dbReference>
<dbReference type="InterPro" id="IPR052164">
    <property type="entry name" value="Anthracycline_SecMetBiosynth"/>
</dbReference>
<evidence type="ECO:0000313" key="3">
    <source>
        <dbReference type="Proteomes" id="UP000479241"/>
    </source>
</evidence>
<dbReference type="InterPro" id="IPR041581">
    <property type="entry name" value="Glyoxalase_6"/>
</dbReference>
<dbReference type="PANTHER" id="PTHR33993">
    <property type="entry name" value="GLYOXALASE-RELATED"/>
    <property type="match status" value="1"/>
</dbReference>
<dbReference type="InterPro" id="IPR004360">
    <property type="entry name" value="Glyas_Fos-R_dOase_dom"/>
</dbReference>
<reference evidence="2 3" key="1">
    <citation type="submission" date="2019-12" db="EMBL/GenBank/DDBJ databases">
        <title>the WGS of Blastococcus saxobsidens 67B17.</title>
        <authorList>
            <person name="Jiang Z."/>
        </authorList>
    </citation>
    <scope>NUCLEOTIDE SEQUENCE [LARGE SCALE GENOMIC DNA]</scope>
    <source>
        <strain evidence="2 3">67B17</strain>
    </source>
</reference>